<dbReference type="RefSeq" id="WP_027889959.1">
    <property type="nucleotide sequence ID" value="NZ_CASFMS010000010.1"/>
</dbReference>
<dbReference type="eggNOG" id="ENOG502Z7M0">
    <property type="taxonomic scope" value="Bacteria"/>
</dbReference>
<dbReference type="Gene3D" id="1.25.40.10">
    <property type="entry name" value="Tetratricopeptide repeat domain"/>
    <property type="match status" value="1"/>
</dbReference>
<evidence type="ECO:0000313" key="2">
    <source>
        <dbReference type="Proteomes" id="UP000215383"/>
    </source>
</evidence>
<proteinExistence type="predicted"/>
<evidence type="ECO:0000313" key="1">
    <source>
        <dbReference type="EMBL" id="SNV04695.1"/>
    </source>
</evidence>
<reference evidence="1 2" key="1">
    <citation type="submission" date="2017-06" db="EMBL/GenBank/DDBJ databases">
        <authorList>
            <consortium name="Pathogen Informatics"/>
        </authorList>
    </citation>
    <scope>NUCLEOTIDE SEQUENCE [LARGE SCALE GENOMIC DNA]</scope>
    <source>
        <strain evidence="1 2">NCTC10570</strain>
    </source>
</reference>
<dbReference type="InterPro" id="IPR011990">
    <property type="entry name" value="TPR-like_helical_dom_sf"/>
</dbReference>
<keyword evidence="2" id="KW-1185">Reference proteome</keyword>
<name>A0A239U4A7_9FIRM</name>
<sequence length="234" mass="27558">MNSHDFHELTHYVMDSPAHPPASLFAGGFDDWRSRARLAHFLAMPELKKKDEAVELFRSVVEVEIDEENPEQVEEKVYALQRLSSCLREDKKYEDALRYINLAIELIESTDYMYKYILRGEVWADRWNILHDMRDIETAESEIDEKIQAYGNLPVKHISYLYYGYRFKAQLMATGMMKDEALDYMRKALSYMDIPEQYKKGLEVAFSAKHDNIAWILNTIDHACPPPEKIHWDI</sequence>
<dbReference type="EMBL" id="LT906446">
    <property type="protein sequence ID" value="SNV04695.1"/>
    <property type="molecule type" value="Genomic_DNA"/>
</dbReference>
<organism evidence="1 2">
    <name type="scientific">Megamonas hypermegale</name>
    <dbReference type="NCBI Taxonomy" id="158847"/>
    <lineage>
        <taxon>Bacteria</taxon>
        <taxon>Bacillati</taxon>
        <taxon>Bacillota</taxon>
        <taxon>Negativicutes</taxon>
        <taxon>Selenomonadales</taxon>
        <taxon>Selenomonadaceae</taxon>
        <taxon>Megamonas</taxon>
    </lineage>
</organism>
<evidence type="ECO:0008006" key="3">
    <source>
        <dbReference type="Google" id="ProtNLM"/>
    </source>
</evidence>
<gene>
    <name evidence="1" type="ORF">SAMEA4364220_02026</name>
</gene>
<protein>
    <recommendedName>
        <fullName evidence="3">Tetratricopeptide repeat protein</fullName>
    </recommendedName>
</protein>
<accession>A0A239U4A7</accession>
<dbReference type="SUPFAM" id="SSF48452">
    <property type="entry name" value="TPR-like"/>
    <property type="match status" value="1"/>
</dbReference>
<dbReference type="AlphaFoldDB" id="A0A239U4A7"/>
<dbReference type="Proteomes" id="UP000215383">
    <property type="component" value="Chromosome 1"/>
</dbReference>
<dbReference type="GeneID" id="78508010"/>